<comment type="caution">
    <text evidence="1">The sequence shown here is derived from an EMBL/GenBank/DDBJ whole genome shotgun (WGS) entry which is preliminary data.</text>
</comment>
<name>J9FYM9_9ZZZZ</name>
<sequence>MPTAFFAVRVMDTDLAIFCTYQYNEMTGGGEVSWPHTADDWHTGIQGTENRVFG</sequence>
<protein>
    <submittedName>
        <fullName evidence="1">Uncharacterized protein</fullName>
    </submittedName>
</protein>
<dbReference type="EMBL" id="AMCI01003542">
    <property type="protein sequence ID" value="EJX00057.1"/>
    <property type="molecule type" value="Genomic_DNA"/>
</dbReference>
<organism evidence="1">
    <name type="scientific">gut metagenome</name>
    <dbReference type="NCBI Taxonomy" id="749906"/>
    <lineage>
        <taxon>unclassified sequences</taxon>
        <taxon>metagenomes</taxon>
        <taxon>organismal metagenomes</taxon>
    </lineage>
</organism>
<accession>J9FYM9</accession>
<reference evidence="1" key="1">
    <citation type="journal article" date="2012" name="PLoS ONE">
        <title>Gene sets for utilization of primary and secondary nutrition supplies in the distal gut of endangered iberian lynx.</title>
        <authorList>
            <person name="Alcaide M."/>
            <person name="Messina E."/>
            <person name="Richter M."/>
            <person name="Bargiela R."/>
            <person name="Peplies J."/>
            <person name="Huws S.A."/>
            <person name="Newbold C.J."/>
            <person name="Golyshin P.N."/>
            <person name="Simon M.A."/>
            <person name="Lopez G."/>
            <person name="Yakimov M.M."/>
            <person name="Ferrer M."/>
        </authorList>
    </citation>
    <scope>NUCLEOTIDE SEQUENCE</scope>
</reference>
<proteinExistence type="predicted"/>
<gene>
    <name evidence="1" type="ORF">EVA_11836</name>
</gene>
<dbReference type="AlphaFoldDB" id="J9FYM9"/>
<evidence type="ECO:0000313" key="1">
    <source>
        <dbReference type="EMBL" id="EJX00057.1"/>
    </source>
</evidence>